<dbReference type="Proteomes" id="UP000557566">
    <property type="component" value="Unassembled WGS sequence"/>
</dbReference>
<evidence type="ECO:0000313" key="3">
    <source>
        <dbReference type="Proteomes" id="UP000557566"/>
    </source>
</evidence>
<reference evidence="2 3" key="1">
    <citation type="journal article" date="2020" name="Genome Biol. Evol.">
        <title>A new high-quality draft genome assembly of the Chinese cordyceps Ophiocordyceps sinensis.</title>
        <authorList>
            <person name="Shu R."/>
            <person name="Zhang J."/>
            <person name="Meng Q."/>
            <person name="Zhang H."/>
            <person name="Zhou G."/>
            <person name="Li M."/>
            <person name="Wu P."/>
            <person name="Zhao Y."/>
            <person name="Chen C."/>
            <person name="Qin Q."/>
        </authorList>
    </citation>
    <scope>NUCLEOTIDE SEQUENCE [LARGE SCALE GENOMIC DNA]</scope>
    <source>
        <strain evidence="2 3">IOZ07</strain>
    </source>
</reference>
<proteinExistence type="predicted"/>
<accession>A0A8H4PY66</accession>
<sequence>MGTSGMQVGNPDRRPAAMSSQTPSPCPSVVLSGRPEQALYDLELAADGIKGVQDREGEDSCRPRHAADADAESVAENLVVP</sequence>
<dbReference type="EMBL" id="JAAVMX010000001">
    <property type="protein sequence ID" value="KAF4512694.1"/>
    <property type="molecule type" value="Genomic_DNA"/>
</dbReference>
<protein>
    <submittedName>
        <fullName evidence="2">Uncharacterized protein</fullName>
    </submittedName>
</protein>
<organism evidence="2 3">
    <name type="scientific">Ophiocordyceps sinensis</name>
    <dbReference type="NCBI Taxonomy" id="72228"/>
    <lineage>
        <taxon>Eukaryota</taxon>
        <taxon>Fungi</taxon>
        <taxon>Dikarya</taxon>
        <taxon>Ascomycota</taxon>
        <taxon>Pezizomycotina</taxon>
        <taxon>Sordariomycetes</taxon>
        <taxon>Hypocreomycetidae</taxon>
        <taxon>Hypocreales</taxon>
        <taxon>Ophiocordycipitaceae</taxon>
        <taxon>Ophiocordyceps</taxon>
    </lineage>
</organism>
<evidence type="ECO:0000313" key="2">
    <source>
        <dbReference type="EMBL" id="KAF4512694.1"/>
    </source>
</evidence>
<gene>
    <name evidence="2" type="ORF">G6O67_000043</name>
</gene>
<keyword evidence="3" id="KW-1185">Reference proteome</keyword>
<feature type="region of interest" description="Disordered" evidence="1">
    <location>
        <begin position="1"/>
        <end position="31"/>
    </location>
</feature>
<name>A0A8H4PY66_9HYPO</name>
<feature type="compositionally biased region" description="Basic and acidic residues" evidence="1">
    <location>
        <begin position="53"/>
        <end position="68"/>
    </location>
</feature>
<feature type="region of interest" description="Disordered" evidence="1">
    <location>
        <begin position="53"/>
        <end position="81"/>
    </location>
</feature>
<evidence type="ECO:0000256" key="1">
    <source>
        <dbReference type="SAM" id="MobiDB-lite"/>
    </source>
</evidence>
<comment type="caution">
    <text evidence="2">The sequence shown here is derived from an EMBL/GenBank/DDBJ whole genome shotgun (WGS) entry which is preliminary data.</text>
</comment>
<dbReference type="AlphaFoldDB" id="A0A8H4PY66"/>